<evidence type="ECO:0000256" key="6">
    <source>
        <dbReference type="ARBA" id="ARBA00029321"/>
    </source>
</evidence>
<dbReference type="InterPro" id="IPR014710">
    <property type="entry name" value="RmlC-like_jellyroll"/>
</dbReference>
<dbReference type="EC" id="5.3.1.9" evidence="3"/>
<evidence type="ECO:0000256" key="1">
    <source>
        <dbReference type="ARBA" id="ARBA00004926"/>
    </source>
</evidence>
<dbReference type="GO" id="GO:0004347">
    <property type="term" value="F:glucose-6-phosphate isomerase activity"/>
    <property type="evidence" value="ECO:0007669"/>
    <property type="project" value="UniProtKB-EC"/>
</dbReference>
<dbReference type="EMBL" id="MHQK01000004">
    <property type="protein sequence ID" value="OHA02318.1"/>
    <property type="molecule type" value="Genomic_DNA"/>
</dbReference>
<gene>
    <name evidence="8" type="ORF">A3C12_02280</name>
</gene>
<comment type="catalytic activity">
    <reaction evidence="6">
        <text>alpha-D-glucose 6-phosphate = beta-D-fructose 6-phosphate</text>
        <dbReference type="Rhea" id="RHEA:11816"/>
        <dbReference type="ChEBI" id="CHEBI:57634"/>
        <dbReference type="ChEBI" id="CHEBI:58225"/>
        <dbReference type="EC" id="5.3.1.9"/>
    </reaction>
</comment>
<comment type="pathway">
    <text evidence="1">Carbohydrate degradation; glycolysis; D-glyceraldehyde 3-phosphate and glycerone phosphate from D-glucose: step 2/4.</text>
</comment>
<reference evidence="8 9" key="1">
    <citation type="journal article" date="2016" name="Nat. Commun.">
        <title>Thousands of microbial genomes shed light on interconnected biogeochemical processes in an aquifer system.</title>
        <authorList>
            <person name="Anantharaman K."/>
            <person name="Brown C.T."/>
            <person name="Hug L.A."/>
            <person name="Sharon I."/>
            <person name="Castelle C.J."/>
            <person name="Probst A.J."/>
            <person name="Thomas B.C."/>
            <person name="Singh A."/>
            <person name="Wilkins M.J."/>
            <person name="Karaoz U."/>
            <person name="Brodie E.L."/>
            <person name="Williams K.H."/>
            <person name="Hubbard S.S."/>
            <person name="Banfield J.F."/>
        </authorList>
    </citation>
    <scope>NUCLEOTIDE SEQUENCE [LARGE SCALE GENOMIC DNA]</scope>
</reference>
<organism evidence="8 9">
    <name type="scientific">Candidatus Sungbacteria bacterium RIFCSPHIGHO2_02_FULL_49_20</name>
    <dbReference type="NCBI Taxonomy" id="1802272"/>
    <lineage>
        <taxon>Bacteria</taxon>
        <taxon>Candidatus Sungiibacteriota</taxon>
    </lineage>
</organism>
<keyword evidence="5" id="KW-0324">Glycolysis</keyword>
<sequence length="272" mass="31067">MTDLKQKSGLPLQLDEAMELAFPHELMVKDRSARTLESMIPYLEPLKSTGDLPIYRVFRDVLLAKDREILSPTGLKYDITIIAPGVFQLQDNREEFFRTAGHYHKRDSAGAKLPEVYEVISGEAQWLIQRYTDDPANIEEIYLIEGTPGDKVCIPPGFGHITINVAPGVLVISNIIAKSCEYDYAPFQYLKGGGFRLLASTYPDMVEIERNGNYQSVPSLSKLKPRKDWYNGYFETLYSVLASNPERFKFLTEPETYNPDFFSIKKLYQEIT</sequence>
<protein>
    <recommendedName>
        <fullName evidence="3">glucose-6-phosphate isomerase</fullName>
        <ecNumber evidence="3">5.3.1.9</ecNumber>
    </recommendedName>
</protein>
<dbReference type="InterPro" id="IPR011051">
    <property type="entry name" value="RmlC_Cupin_sf"/>
</dbReference>
<feature type="domain" description="Glucose-6-phosphate isomerase prokaryote" evidence="7">
    <location>
        <begin position="48"/>
        <end position="198"/>
    </location>
</feature>
<dbReference type="AlphaFoldDB" id="A0A1G2KSA0"/>
<evidence type="ECO:0000256" key="4">
    <source>
        <dbReference type="ARBA" id="ARBA00022432"/>
    </source>
</evidence>
<dbReference type="Pfam" id="PF06560">
    <property type="entry name" value="GPI"/>
    <property type="match status" value="1"/>
</dbReference>
<dbReference type="GO" id="GO:0006096">
    <property type="term" value="P:glycolytic process"/>
    <property type="evidence" value="ECO:0007669"/>
    <property type="project" value="UniProtKB-UniPathway"/>
</dbReference>
<accession>A0A1G2KSA0</accession>
<evidence type="ECO:0000256" key="2">
    <source>
        <dbReference type="ARBA" id="ARBA00006542"/>
    </source>
</evidence>
<evidence type="ECO:0000256" key="3">
    <source>
        <dbReference type="ARBA" id="ARBA00011952"/>
    </source>
</evidence>
<dbReference type="Gene3D" id="2.60.120.10">
    <property type="entry name" value="Jelly Rolls"/>
    <property type="match status" value="1"/>
</dbReference>
<evidence type="ECO:0000313" key="9">
    <source>
        <dbReference type="Proteomes" id="UP000178710"/>
    </source>
</evidence>
<proteinExistence type="inferred from homology"/>
<dbReference type="GO" id="GO:0006094">
    <property type="term" value="P:gluconeogenesis"/>
    <property type="evidence" value="ECO:0007669"/>
    <property type="project" value="UniProtKB-KW"/>
</dbReference>
<name>A0A1G2KSA0_9BACT</name>
<evidence type="ECO:0000256" key="5">
    <source>
        <dbReference type="ARBA" id="ARBA00023152"/>
    </source>
</evidence>
<comment type="similarity">
    <text evidence="2">Belongs to the archaeal-type GPI family.</text>
</comment>
<comment type="caution">
    <text evidence="8">The sequence shown here is derived from an EMBL/GenBank/DDBJ whole genome shotgun (WGS) entry which is preliminary data.</text>
</comment>
<keyword evidence="4" id="KW-0312">Gluconeogenesis</keyword>
<dbReference type="InterPro" id="IPR010551">
    <property type="entry name" value="G6P_isomerase_prok"/>
</dbReference>
<evidence type="ECO:0000259" key="7">
    <source>
        <dbReference type="Pfam" id="PF06560"/>
    </source>
</evidence>
<dbReference type="SUPFAM" id="SSF51182">
    <property type="entry name" value="RmlC-like cupins"/>
    <property type="match status" value="1"/>
</dbReference>
<evidence type="ECO:0000313" key="8">
    <source>
        <dbReference type="EMBL" id="OHA02318.1"/>
    </source>
</evidence>
<dbReference type="GO" id="GO:0005737">
    <property type="term" value="C:cytoplasm"/>
    <property type="evidence" value="ECO:0007669"/>
    <property type="project" value="InterPro"/>
</dbReference>
<dbReference type="CDD" id="cd02218">
    <property type="entry name" value="cupin_PGI"/>
    <property type="match status" value="1"/>
</dbReference>
<dbReference type="Proteomes" id="UP000178710">
    <property type="component" value="Unassembled WGS sequence"/>
</dbReference>
<dbReference type="UniPathway" id="UPA00109">
    <property type="reaction ID" value="UER00181"/>
</dbReference>